<dbReference type="GO" id="GO:0003887">
    <property type="term" value="F:DNA-directed DNA polymerase activity"/>
    <property type="evidence" value="ECO:0007669"/>
    <property type="project" value="UniProtKB-KW"/>
</dbReference>
<dbReference type="Pfam" id="PF14579">
    <property type="entry name" value="HHH_6"/>
    <property type="match status" value="1"/>
</dbReference>
<dbReference type="InParanoid" id="Q8EWK5"/>
<comment type="catalytic activity">
    <reaction evidence="6">
        <text>DNA(n) + a 2'-deoxyribonucleoside 5'-triphosphate = DNA(n+1) + diphosphate</text>
        <dbReference type="Rhea" id="RHEA:22508"/>
        <dbReference type="Rhea" id="RHEA-COMP:17339"/>
        <dbReference type="Rhea" id="RHEA-COMP:17340"/>
        <dbReference type="ChEBI" id="CHEBI:33019"/>
        <dbReference type="ChEBI" id="CHEBI:61560"/>
        <dbReference type="ChEBI" id="CHEBI:173112"/>
        <dbReference type="EC" id="2.7.7.7"/>
    </reaction>
</comment>
<dbReference type="CDD" id="cd07431">
    <property type="entry name" value="PHP_PolIIIA"/>
    <property type="match status" value="1"/>
</dbReference>
<dbReference type="NCBIfam" id="TIGR00594">
    <property type="entry name" value="polc"/>
    <property type="match status" value="1"/>
</dbReference>
<keyword evidence="5" id="KW-0239">DNA-directed DNA polymerase</keyword>
<keyword evidence="4" id="KW-0235">DNA replication</keyword>
<dbReference type="InterPro" id="IPR040982">
    <property type="entry name" value="DNA_pol3_finger"/>
</dbReference>
<dbReference type="AlphaFoldDB" id="Q8EWK5"/>
<sequence>MKEKNKNNLTPLVLNLNTYSHYSLLSSSLSLDQIIEFAINEEKKYVCLTDTNLYGVIEFYLKCKDKNLMPVIGLSINSQLIENTKYDFVLFAKNKKGYLNLVKISSFLMTNNDFNYENYLSDLFIVDKNGTFDFKTDSKVYSINPKDKNAIAFNEARYFNKNDKRVFNALQAIKNNRTVSIDELEEGQDLSLLTESESVSLFNDVQIENLNNEIKEVNLEIEFEKNNIIKYPNESNLSDKALLHKFCMDGLNEKIFNKEIDSNSKDTYIERMEYELQIIDDMGFNDYFLVVQDFINDAKNKGILIGPGRGSAAGSLIAYLLGITEIDSIKYNLLFERFLNPGRITMPDIDIDIMDIRRDEVVEYLFEKYGYDHVAHIITFQKIKAKMALRDIGRILNIDLKIINSICKSITKDLEEDLANAINTKKLQDAYKSYKDLFDLAIGIMGCPRQVGIHAAGVVLSQKVLTDIVPIQTSVNGEITTQYSMDYLEDLGLIKMDLLGLTNLSTINHVCKLIKMNHGIEINLAKLNLEDQNVFLDLQQGHTLGIFQLESEGMTSVVKQVKPVCIEDISICSALFRPGPMQNIKPFVRRREGFEKVEYIDVKNKDILEPTHGIIVYQEQVINLVRRIANFSLSEADMFRRIISKKKGHELDNFKKMFFENALKNDYTQDRLEQIYNYIYTFADYGFNHSHSVAYSLIGYWMAYLKHYYPIEFMIILMTFSENDKNKIDLYVNECKRLNINIRKPDINISNKSFGLYKKNTILFGLNSIKGIGVETSKKIIEIRTNNKDKKFSDFCEAIKKLSSNKVGISTLETLINAGTFDGFKLSKKYMLENLPIIVDAASNLKDDGSFLFEPRLIDVEGETNAEKEAFNKKEIELLGLDLNEDNNNFSDKNELLYKYPDIKPITEPITNGTFKSIVFIKSYEIKKTKKNTDMLSLMLVDIFNNKKKVISFSSHLISNIDSLDFSKKYLGTFRGTTFGPNLTFLDEVE</sequence>
<dbReference type="InterPro" id="IPR041931">
    <property type="entry name" value="DNA_pol3_alpha_thumb_dom"/>
</dbReference>
<dbReference type="SMART" id="SM00481">
    <property type="entry name" value="POLIIIAc"/>
    <property type="match status" value="1"/>
</dbReference>
<dbReference type="Pfam" id="PF02811">
    <property type="entry name" value="PHP"/>
    <property type="match status" value="1"/>
</dbReference>
<gene>
    <name evidence="8" type="ordered locus">MYPE1980</name>
</gene>
<dbReference type="PANTHER" id="PTHR32294:SF0">
    <property type="entry name" value="DNA POLYMERASE III SUBUNIT ALPHA"/>
    <property type="match status" value="1"/>
</dbReference>
<keyword evidence="9" id="KW-1185">Reference proteome</keyword>
<dbReference type="InterPro" id="IPR003141">
    <property type="entry name" value="Pol/His_phosphatase_N"/>
</dbReference>
<dbReference type="Gene3D" id="1.10.10.1600">
    <property type="entry name" value="Bacterial DNA polymerase III alpha subunit, thumb domain"/>
    <property type="match status" value="1"/>
</dbReference>
<dbReference type="InterPro" id="IPR004013">
    <property type="entry name" value="PHP_dom"/>
</dbReference>
<reference evidence="8 9" key="1">
    <citation type="journal article" date="2002" name="Nucleic Acids Res.">
        <title>The complete genomic sequence of Mycoplasma penetrans, an intracellular bacterial pathogen in humans.</title>
        <authorList>
            <person name="Sasaki Y."/>
            <person name="Ishikawa J."/>
            <person name="Yamashita A."/>
            <person name="Oshima K."/>
            <person name="Kenri T."/>
            <person name="Furuya K."/>
            <person name="Yoshino C."/>
            <person name="Horino A."/>
            <person name="Shiba T."/>
            <person name="Sasaki T."/>
            <person name="Hattori M."/>
        </authorList>
    </citation>
    <scope>NUCLEOTIDE SEQUENCE [LARGE SCALE GENOMIC DNA]</scope>
    <source>
        <strain evidence="8 9">HF-2</strain>
    </source>
</reference>
<dbReference type="HOGENOM" id="CLU_001600_0_1_14"/>
<dbReference type="GO" id="GO:0006260">
    <property type="term" value="P:DNA replication"/>
    <property type="evidence" value="ECO:0007669"/>
    <property type="project" value="UniProtKB-KW"/>
</dbReference>
<evidence type="ECO:0000313" key="9">
    <source>
        <dbReference type="Proteomes" id="UP000002522"/>
    </source>
</evidence>
<dbReference type="PANTHER" id="PTHR32294">
    <property type="entry name" value="DNA POLYMERASE III SUBUNIT ALPHA"/>
    <property type="match status" value="1"/>
</dbReference>
<proteinExistence type="predicted"/>
<keyword evidence="3" id="KW-0548">Nucleotidyltransferase</keyword>
<feature type="domain" description="Polymerase/histidinol phosphatase N-terminal" evidence="7">
    <location>
        <begin position="14"/>
        <end position="80"/>
    </location>
</feature>
<dbReference type="FunCoup" id="Q8EWK5">
    <property type="interactions" value="155"/>
</dbReference>
<dbReference type="EC" id="2.7.7.7" evidence="1"/>
<dbReference type="STRING" id="272633.gene:10731297"/>
<dbReference type="RefSeq" id="WP_011077025.1">
    <property type="nucleotide sequence ID" value="NC_004432.1"/>
</dbReference>
<evidence type="ECO:0000259" key="7">
    <source>
        <dbReference type="SMART" id="SM00481"/>
    </source>
</evidence>
<protein>
    <recommendedName>
        <fullName evidence="1">DNA-directed DNA polymerase</fullName>
        <ecNumber evidence="1">2.7.7.7</ecNumber>
    </recommendedName>
</protein>
<evidence type="ECO:0000256" key="4">
    <source>
        <dbReference type="ARBA" id="ARBA00022705"/>
    </source>
</evidence>
<dbReference type="eggNOG" id="COG0587">
    <property type="taxonomic scope" value="Bacteria"/>
</dbReference>
<dbReference type="InterPro" id="IPR004805">
    <property type="entry name" value="DnaE2/DnaE/PolC"/>
</dbReference>
<dbReference type="Proteomes" id="UP000002522">
    <property type="component" value="Chromosome"/>
</dbReference>
<organism evidence="8 9">
    <name type="scientific">Malacoplasma penetrans (strain HF-2)</name>
    <name type="common">Mycoplasma penetrans</name>
    <dbReference type="NCBI Taxonomy" id="272633"/>
    <lineage>
        <taxon>Bacteria</taxon>
        <taxon>Bacillati</taxon>
        <taxon>Mycoplasmatota</taxon>
        <taxon>Mycoplasmoidales</taxon>
        <taxon>Mycoplasmoidaceae</taxon>
        <taxon>Malacoplasma</taxon>
    </lineage>
</organism>
<accession>Q8EWK5</accession>
<dbReference type="KEGG" id="mpe:MYPE1980"/>
<evidence type="ECO:0000313" key="8">
    <source>
        <dbReference type="EMBL" id="BAC43989.1"/>
    </source>
</evidence>
<dbReference type="Gene3D" id="1.10.150.870">
    <property type="match status" value="1"/>
</dbReference>
<dbReference type="InterPro" id="IPR029460">
    <property type="entry name" value="DNAPol_HHH"/>
</dbReference>
<evidence type="ECO:0000256" key="5">
    <source>
        <dbReference type="ARBA" id="ARBA00022932"/>
    </source>
</evidence>
<evidence type="ECO:0000256" key="1">
    <source>
        <dbReference type="ARBA" id="ARBA00012417"/>
    </source>
</evidence>
<dbReference type="InterPro" id="IPR011708">
    <property type="entry name" value="DNA_pol3_alpha_NTPase_dom"/>
</dbReference>
<dbReference type="Pfam" id="PF17657">
    <property type="entry name" value="DNA_pol3_finger"/>
    <property type="match status" value="1"/>
</dbReference>
<evidence type="ECO:0000256" key="2">
    <source>
        <dbReference type="ARBA" id="ARBA00022679"/>
    </source>
</evidence>
<keyword evidence="2" id="KW-0808">Transferase</keyword>
<evidence type="ECO:0000256" key="3">
    <source>
        <dbReference type="ARBA" id="ARBA00022695"/>
    </source>
</evidence>
<dbReference type="GO" id="GO:0008408">
    <property type="term" value="F:3'-5' exonuclease activity"/>
    <property type="evidence" value="ECO:0007669"/>
    <property type="project" value="InterPro"/>
</dbReference>
<name>Q8EWK5_MALP2</name>
<evidence type="ECO:0000256" key="6">
    <source>
        <dbReference type="ARBA" id="ARBA00049244"/>
    </source>
</evidence>
<dbReference type="Gene3D" id="3.20.20.140">
    <property type="entry name" value="Metal-dependent hydrolases"/>
    <property type="match status" value="1"/>
</dbReference>
<dbReference type="EMBL" id="BA000026">
    <property type="protein sequence ID" value="BAC43989.1"/>
    <property type="molecule type" value="Genomic_DNA"/>
</dbReference>
<dbReference type="Pfam" id="PF07733">
    <property type="entry name" value="DNA_pol3_alpha"/>
    <property type="match status" value="1"/>
</dbReference>
<dbReference type="NCBIfam" id="NF004550">
    <property type="entry name" value="PRK05898.1"/>
    <property type="match status" value="1"/>
</dbReference>